<evidence type="ECO:0000259" key="8">
    <source>
        <dbReference type="Pfam" id="PF01182"/>
    </source>
</evidence>
<protein>
    <recommendedName>
        <fullName evidence="6 7">6-phosphogluconolactonase</fullName>
        <shortName evidence="7">6PGL</shortName>
        <ecNumber evidence="5 7">3.1.1.31</ecNumber>
    </recommendedName>
</protein>
<evidence type="ECO:0000256" key="2">
    <source>
        <dbReference type="ARBA" id="ARBA00002681"/>
    </source>
</evidence>
<evidence type="ECO:0000256" key="4">
    <source>
        <dbReference type="ARBA" id="ARBA00010662"/>
    </source>
</evidence>
<evidence type="ECO:0000313" key="9">
    <source>
        <dbReference type="EMBL" id="PWV80872.1"/>
    </source>
</evidence>
<comment type="catalytic activity">
    <reaction evidence="1 7">
        <text>6-phospho-D-glucono-1,5-lactone + H2O = 6-phospho-D-gluconate + H(+)</text>
        <dbReference type="Rhea" id="RHEA:12556"/>
        <dbReference type="ChEBI" id="CHEBI:15377"/>
        <dbReference type="ChEBI" id="CHEBI:15378"/>
        <dbReference type="ChEBI" id="CHEBI:57955"/>
        <dbReference type="ChEBI" id="CHEBI:58759"/>
        <dbReference type="EC" id="3.1.1.31"/>
    </reaction>
</comment>
<proteinExistence type="inferred from homology"/>
<feature type="domain" description="Glucosamine/galactosamine-6-phosphate isomerase" evidence="8">
    <location>
        <begin position="25"/>
        <end position="246"/>
    </location>
</feature>
<keyword evidence="7" id="KW-0378">Hydrolase</keyword>
<dbReference type="InterPro" id="IPR006148">
    <property type="entry name" value="Glc/Gal-6P_isomerase"/>
</dbReference>
<comment type="function">
    <text evidence="2 7">Hydrolysis of 6-phosphogluconolactone to 6-phosphogluconate.</text>
</comment>
<dbReference type="GO" id="GO:0006098">
    <property type="term" value="P:pentose-phosphate shunt"/>
    <property type="evidence" value="ECO:0007669"/>
    <property type="project" value="UniProtKB-UniPathway"/>
</dbReference>
<evidence type="ECO:0000256" key="5">
    <source>
        <dbReference type="ARBA" id="ARBA00013198"/>
    </source>
</evidence>
<dbReference type="Pfam" id="PF01182">
    <property type="entry name" value="Glucosamine_iso"/>
    <property type="match status" value="1"/>
</dbReference>
<dbReference type="NCBIfam" id="TIGR01198">
    <property type="entry name" value="pgl"/>
    <property type="match status" value="1"/>
</dbReference>
<evidence type="ECO:0000313" key="10">
    <source>
        <dbReference type="Proteomes" id="UP000246410"/>
    </source>
</evidence>
<name>A0A317P1F9_9NOCA</name>
<dbReference type="EC" id="3.1.1.31" evidence="5 7"/>
<evidence type="ECO:0000256" key="7">
    <source>
        <dbReference type="RuleBase" id="RU365095"/>
    </source>
</evidence>
<dbReference type="CDD" id="cd01400">
    <property type="entry name" value="6PGL"/>
    <property type="match status" value="1"/>
</dbReference>
<dbReference type="RefSeq" id="WP_186817347.1">
    <property type="nucleotide sequence ID" value="NZ_JARWQV010000008.1"/>
</dbReference>
<dbReference type="AlphaFoldDB" id="A0A317P1F9"/>
<gene>
    <name evidence="7" type="primary">pgl</name>
    <name evidence="9" type="ORF">DFR69_101208</name>
</gene>
<dbReference type="InterPro" id="IPR037171">
    <property type="entry name" value="NagB/RpiA_transferase-like"/>
</dbReference>
<dbReference type="SUPFAM" id="SSF100950">
    <property type="entry name" value="NagB/RpiA/CoA transferase-like"/>
    <property type="match status" value="1"/>
</dbReference>
<evidence type="ECO:0000256" key="6">
    <source>
        <dbReference type="ARBA" id="ARBA00020337"/>
    </source>
</evidence>
<reference evidence="9 10" key="1">
    <citation type="submission" date="2018-05" db="EMBL/GenBank/DDBJ databases">
        <title>Genomic Encyclopedia of Type Strains, Phase IV (KMG-IV): sequencing the most valuable type-strain genomes for metagenomic binning, comparative biology and taxonomic classification.</title>
        <authorList>
            <person name="Goeker M."/>
        </authorList>
    </citation>
    <scope>NUCLEOTIDE SEQUENCE [LARGE SCALE GENOMIC DNA]</scope>
    <source>
        <strain evidence="9 10">DSM 44717</strain>
    </source>
</reference>
<dbReference type="InterPro" id="IPR039104">
    <property type="entry name" value="6PGL"/>
</dbReference>
<dbReference type="EMBL" id="QGTL01000001">
    <property type="protein sequence ID" value="PWV80872.1"/>
    <property type="molecule type" value="Genomic_DNA"/>
</dbReference>
<dbReference type="Gene3D" id="3.40.50.1360">
    <property type="match status" value="1"/>
</dbReference>
<dbReference type="GO" id="GO:0017057">
    <property type="term" value="F:6-phosphogluconolactonase activity"/>
    <property type="evidence" value="ECO:0007669"/>
    <property type="project" value="UniProtKB-UniRule"/>
</dbReference>
<accession>A0A317P1F9</accession>
<dbReference type="PANTHER" id="PTHR11054:SF0">
    <property type="entry name" value="6-PHOSPHOGLUCONOLACTONASE"/>
    <property type="match status" value="1"/>
</dbReference>
<sequence>MSDHIDVHDELGAEFPADTIEVHDDADLLADAAAERFVDVIVAAQAERGTASVALTGGSDGIRLLERVRANPGAIDWSTLYVYWGDERFVPDGDADRNELQARQALLDHVPLDPAHVFPIAASDGTYGSPEAAAAAYAQLVHTELDERGEFDLTVLGMGPEGHMNSLFPHSPAVREQTDYVVAVHDCPKPPPTRVSLTLPAVHRSRHVMLVVSGEGKAAAVAAAVNGASPDDVPAAGAVGIESTTWVIDEAAASDLLLDEE</sequence>
<evidence type="ECO:0000256" key="1">
    <source>
        <dbReference type="ARBA" id="ARBA00000832"/>
    </source>
</evidence>
<keyword evidence="10" id="KW-1185">Reference proteome</keyword>
<dbReference type="GO" id="GO:0005975">
    <property type="term" value="P:carbohydrate metabolic process"/>
    <property type="evidence" value="ECO:0007669"/>
    <property type="project" value="UniProtKB-UniRule"/>
</dbReference>
<dbReference type="UniPathway" id="UPA00115">
    <property type="reaction ID" value="UER00409"/>
</dbReference>
<dbReference type="InterPro" id="IPR005900">
    <property type="entry name" value="6-phosphogluconolactonase_DevB"/>
</dbReference>
<evidence type="ECO:0000256" key="3">
    <source>
        <dbReference type="ARBA" id="ARBA00004961"/>
    </source>
</evidence>
<comment type="pathway">
    <text evidence="3 7">Carbohydrate degradation; pentose phosphate pathway; D-ribulose 5-phosphate from D-glucose 6-phosphate (oxidative stage): step 2/3.</text>
</comment>
<comment type="caution">
    <text evidence="9">The sequence shown here is derived from an EMBL/GenBank/DDBJ whole genome shotgun (WGS) entry which is preliminary data.</text>
</comment>
<dbReference type="PANTHER" id="PTHR11054">
    <property type="entry name" value="6-PHOSPHOGLUCONOLACTONASE"/>
    <property type="match status" value="1"/>
</dbReference>
<dbReference type="Proteomes" id="UP000246410">
    <property type="component" value="Unassembled WGS sequence"/>
</dbReference>
<comment type="similarity">
    <text evidence="4 7">Belongs to the glucosamine/galactosamine-6-phosphate isomerase family. 6-phosphogluconolactonase subfamily.</text>
</comment>
<organism evidence="9 10">
    <name type="scientific">Nocardia neocaledoniensis</name>
    <dbReference type="NCBI Taxonomy" id="236511"/>
    <lineage>
        <taxon>Bacteria</taxon>
        <taxon>Bacillati</taxon>
        <taxon>Actinomycetota</taxon>
        <taxon>Actinomycetes</taxon>
        <taxon>Mycobacteriales</taxon>
        <taxon>Nocardiaceae</taxon>
        <taxon>Nocardia</taxon>
    </lineage>
</organism>